<evidence type="ECO:0000313" key="3">
    <source>
        <dbReference type="Proteomes" id="UP000295662"/>
    </source>
</evidence>
<dbReference type="SUPFAM" id="SSF51445">
    <property type="entry name" value="(Trans)glycosidases"/>
    <property type="match status" value="1"/>
</dbReference>
<dbReference type="Gene3D" id="3.20.20.80">
    <property type="entry name" value="Glycosidases"/>
    <property type="match status" value="1"/>
</dbReference>
<evidence type="ECO:0000256" key="1">
    <source>
        <dbReference type="SAM" id="SignalP"/>
    </source>
</evidence>
<proteinExistence type="predicted"/>
<name>A0A4R7RJH2_9BACT</name>
<accession>A0A4R7RJH2</accession>
<dbReference type="InterPro" id="IPR013320">
    <property type="entry name" value="ConA-like_dom_sf"/>
</dbReference>
<evidence type="ECO:0000313" key="2">
    <source>
        <dbReference type="EMBL" id="TDU62529.1"/>
    </source>
</evidence>
<gene>
    <name evidence="2" type="ORF">EI77_04630</name>
</gene>
<protein>
    <submittedName>
        <fullName evidence="2">Concanavalin A-like lectin/glucanase superfamily protein</fullName>
    </submittedName>
</protein>
<keyword evidence="2" id="KW-0430">Lectin</keyword>
<dbReference type="InterPro" id="IPR029062">
    <property type="entry name" value="Class_I_gatase-like"/>
</dbReference>
<keyword evidence="3" id="KW-1185">Reference proteome</keyword>
<dbReference type="Gene3D" id="3.40.50.880">
    <property type="match status" value="1"/>
</dbReference>
<feature type="chain" id="PRO_5021012386" evidence="1">
    <location>
        <begin position="20"/>
        <end position="1076"/>
    </location>
</feature>
<organism evidence="2 3">
    <name type="scientific">Prosthecobacter fusiformis</name>
    <dbReference type="NCBI Taxonomy" id="48464"/>
    <lineage>
        <taxon>Bacteria</taxon>
        <taxon>Pseudomonadati</taxon>
        <taxon>Verrucomicrobiota</taxon>
        <taxon>Verrucomicrobiia</taxon>
        <taxon>Verrucomicrobiales</taxon>
        <taxon>Verrucomicrobiaceae</taxon>
        <taxon>Prosthecobacter</taxon>
    </lineage>
</organism>
<comment type="caution">
    <text evidence="2">The sequence shown here is derived from an EMBL/GenBank/DDBJ whole genome shotgun (WGS) entry which is preliminary data.</text>
</comment>
<feature type="signal peptide" evidence="1">
    <location>
        <begin position="1"/>
        <end position="19"/>
    </location>
</feature>
<dbReference type="Pfam" id="PF13385">
    <property type="entry name" value="Laminin_G_3"/>
    <property type="match status" value="1"/>
</dbReference>
<reference evidence="2 3" key="1">
    <citation type="submission" date="2019-03" db="EMBL/GenBank/DDBJ databases">
        <title>Genomic Encyclopedia of Archaeal and Bacterial Type Strains, Phase II (KMG-II): from individual species to whole genera.</title>
        <authorList>
            <person name="Goeker M."/>
        </authorList>
    </citation>
    <scope>NUCLEOTIDE SEQUENCE [LARGE SCALE GENOMIC DNA]</scope>
    <source>
        <strain evidence="2 3">ATCC 25309</strain>
    </source>
</reference>
<dbReference type="EMBL" id="SOCA01000019">
    <property type="protein sequence ID" value="TDU62529.1"/>
    <property type="molecule type" value="Genomic_DNA"/>
</dbReference>
<dbReference type="InterPro" id="IPR017853">
    <property type="entry name" value="GH"/>
</dbReference>
<dbReference type="GO" id="GO:0030246">
    <property type="term" value="F:carbohydrate binding"/>
    <property type="evidence" value="ECO:0007669"/>
    <property type="project" value="UniProtKB-KW"/>
</dbReference>
<dbReference type="AlphaFoldDB" id="A0A4R7RJH2"/>
<dbReference type="Gene3D" id="2.60.120.200">
    <property type="match status" value="1"/>
</dbReference>
<dbReference type="OrthoDB" id="9802683at2"/>
<dbReference type="SUPFAM" id="SSF49899">
    <property type="entry name" value="Concanavalin A-like lectins/glucanases"/>
    <property type="match status" value="1"/>
</dbReference>
<dbReference type="Proteomes" id="UP000295662">
    <property type="component" value="Unassembled WGS sequence"/>
</dbReference>
<sequence length="1076" mass="118643">MHRLLLPAFLLLTLAPLPAATLQESWETGYKGTDATGKHVLGYWKFDAGAELMDSSGKGHELMENGATLKAEGRLGQGIESDAGAAKPHALRVTGKESLTPAGAFTLEMWIKPKPEFDKAGRCYLMDKRYVPDNHTDYAWQIMEADAAGSRSMSLALGFGAVSATFYSDPFKLITGEWQHIAITYDAAGTTTFYHNGSLISQMYKPGLGSLVPGVKALHIGDRIGSNYGGFPGFIDEVRLCSGMLRFESISLEITSPRRVWQRMERAAPVILTCVNLRREPVTAASLTVTLGEKTETFPLPSLASGATHEVKFAINTELKPDTYTLQARLQMGDSTSDKSAEYQIVPRPTPQMPVILWGGGDLAQMKDVGFTHYMALGVSNMSEIWTHRHDPKTLPAADPDTIASNRAALDEALANGMNIISRLSPGRYLEETHPELLRVDRSGKPYTRHDIAGQNPELPPFFEKVGRSFSSTYGQHPALAATLLNSEVRDASQPSFTPDDINAYRHFANADIPTEVVTRRGVDWTKLKDFPADRVIPDDHPILKYYRWFWTVGDGWNSLHSALNKGVKSSARRDFWTFFDPAVRQPSISGAGGNVDVLSHWTYTYPDPQRIGLCTDQLLAMSEASGKRQRIMKMTQLIWYRSQTAPIKKAQPEDAVAWEDHDPDAAYITIAPMHLKEAFWTKLSRPIDGIMYHGWQSLVPTQSTSGYKYTNPNTVHVLKELIHDVIRPLGPTLMSIPDERAEVAVLESFTSQMFASRGGYGGNLGWAADLWLALQHAHIRTDIMFEETLLKNGLSGRKILVMPDCDVLTTSVVERIQAWQKKGGKIIADENLCPALTADLTIPSFKRTKNAAADKAQVLALATTLGPQLLALGHTPHVTADSPEVILRTRRFGDAQYLFVINDHREAGNYVGQRGLVMENGLPTSATLSLAQENATIYDLTRGSLIIPQRDATGLLRWQVDLGPCDGRIFMILPKPLLQLTADLSPTAKRGQTAALNIRLTTTQDTPLKAVIPVEIQIRDANGKAAEGSGHYAAENGLLTLPLSIATNDDPGTWEVRIRELASRMETTRWMTVTP</sequence>
<dbReference type="RefSeq" id="WP_133797577.1">
    <property type="nucleotide sequence ID" value="NZ_SOCA01000019.1"/>
</dbReference>
<keyword evidence="1" id="KW-0732">Signal</keyword>